<evidence type="ECO:0000259" key="2">
    <source>
        <dbReference type="Pfam" id="PF25302"/>
    </source>
</evidence>
<accession>A0A0A7FYK6</accession>
<dbReference type="EMBL" id="CP006905">
    <property type="protein sequence ID" value="AIY83901.1"/>
    <property type="molecule type" value="Genomic_DNA"/>
</dbReference>
<dbReference type="HOGENOM" id="CLU_1092819_0_0_9"/>
<evidence type="ECO:0000313" key="3">
    <source>
        <dbReference type="EMBL" id="AIY83901.1"/>
    </source>
</evidence>
<dbReference type="Proteomes" id="UP000030635">
    <property type="component" value="Chromosome"/>
</dbReference>
<feature type="region of interest" description="Disordered" evidence="1">
    <location>
        <begin position="51"/>
        <end position="92"/>
    </location>
</feature>
<organism evidence="3 4">
    <name type="scientific">Clostridium baratii str. Sullivan</name>
    <dbReference type="NCBI Taxonomy" id="1415775"/>
    <lineage>
        <taxon>Bacteria</taxon>
        <taxon>Bacillati</taxon>
        <taxon>Bacillota</taxon>
        <taxon>Clostridia</taxon>
        <taxon>Eubacteriales</taxon>
        <taxon>Clostridiaceae</taxon>
        <taxon>Clostridium</taxon>
    </lineage>
</organism>
<dbReference type="InterPro" id="IPR057561">
    <property type="entry name" value="NADase_transloc"/>
</dbReference>
<dbReference type="InterPro" id="IPR008979">
    <property type="entry name" value="Galactose-bd-like_sf"/>
</dbReference>
<keyword evidence="4" id="KW-1185">Reference proteome</keyword>
<dbReference type="eggNOG" id="COG2304">
    <property type="taxonomic scope" value="Bacteria"/>
</dbReference>
<feature type="domain" description="NAD glycohydrolase translocation F5/8 type C" evidence="2">
    <location>
        <begin position="102"/>
        <end position="239"/>
    </location>
</feature>
<dbReference type="OrthoDB" id="85718at2"/>
<dbReference type="AlphaFoldDB" id="A0A0A7FYK6"/>
<gene>
    <name evidence="3" type="ORF">U729_515</name>
</gene>
<evidence type="ECO:0000313" key="4">
    <source>
        <dbReference type="Proteomes" id="UP000030635"/>
    </source>
</evidence>
<reference evidence="3 4" key="1">
    <citation type="journal article" date="2015" name="Infect. Genet. Evol.">
        <title>Genomic sequences of six botulinum neurotoxin-producing strains representing three clostridial species illustrate the mobility and diversity of botulinum neurotoxin genes.</title>
        <authorList>
            <person name="Smith T.J."/>
            <person name="Hill K.K."/>
            <person name="Xie G."/>
            <person name="Foley B.T."/>
            <person name="Williamson C.H."/>
            <person name="Foster J.T."/>
            <person name="Johnson S.L."/>
            <person name="Chertkov O."/>
            <person name="Teshima H."/>
            <person name="Gibbons H.S."/>
            <person name="Johnsky L.A."/>
            <person name="Karavis M.A."/>
            <person name="Smith L.A."/>
        </authorList>
    </citation>
    <scope>NUCLEOTIDE SEQUENCE [LARGE SCALE GENOMIC DNA]</scope>
    <source>
        <strain evidence="3">Sullivan</strain>
    </source>
</reference>
<dbReference type="SUPFAM" id="SSF49785">
    <property type="entry name" value="Galactose-binding domain-like"/>
    <property type="match status" value="1"/>
</dbReference>
<dbReference type="Gene3D" id="2.60.120.260">
    <property type="entry name" value="Galactose-binding domain-like"/>
    <property type="match status" value="1"/>
</dbReference>
<name>A0A0A7FYK6_9CLOT</name>
<dbReference type="STRING" id="1561.NPD11_2474"/>
<dbReference type="RefSeq" id="WP_039311360.1">
    <property type="nucleotide sequence ID" value="NZ_CP006905.1"/>
</dbReference>
<dbReference type="Pfam" id="PF25302">
    <property type="entry name" value="NADase_transloc"/>
    <property type="match status" value="1"/>
</dbReference>
<sequence>MVKISTKTKKIVAIIIVVLCVITIASELTIEMINNKAKIKAEEEIKKSLAKGDDNDNNLKENEENKKTEEKTNDISKDDSNKPKEIEKPNKTKENSLYRTLPIYKVYASSVLEDGTGVDYSPYNLIDRKSNTIWAEGAEGPGIEQFIRIDFNKDKVVKKLYIINGSAKSERLYYANNRVRVLRLDFGDGEIKDFELQDGVIGEQEIDLGKGIKTPYVGMTIYDVYYGNKYDDTCISEIRAVGYDPDEKLQPAKI</sequence>
<dbReference type="KEGG" id="cbv:U729_515"/>
<protein>
    <recommendedName>
        <fullName evidence="2">NAD glycohydrolase translocation F5/8 type C domain-containing protein</fullName>
    </recommendedName>
</protein>
<dbReference type="NCBIfam" id="NF047619">
    <property type="entry name" value="NADase_discoid"/>
    <property type="match status" value="1"/>
</dbReference>
<evidence type="ECO:0000256" key="1">
    <source>
        <dbReference type="SAM" id="MobiDB-lite"/>
    </source>
</evidence>
<proteinExistence type="predicted"/>